<dbReference type="Proteomes" id="UP001149719">
    <property type="component" value="Unassembled WGS sequence"/>
</dbReference>
<protein>
    <submittedName>
        <fullName evidence="1">Uncharacterized protein</fullName>
    </submittedName>
</protein>
<organism evidence="1 2">
    <name type="scientific">Marinomonas phaeophyticola</name>
    <dbReference type="NCBI Taxonomy" id="3004091"/>
    <lineage>
        <taxon>Bacteria</taxon>
        <taxon>Pseudomonadati</taxon>
        <taxon>Pseudomonadota</taxon>
        <taxon>Gammaproteobacteria</taxon>
        <taxon>Oceanospirillales</taxon>
        <taxon>Oceanospirillaceae</taxon>
        <taxon>Marinomonas</taxon>
    </lineage>
</organism>
<dbReference type="EMBL" id="JAPUBN010000014">
    <property type="protein sequence ID" value="MCZ2721787.1"/>
    <property type="molecule type" value="Genomic_DNA"/>
</dbReference>
<keyword evidence="2" id="KW-1185">Reference proteome</keyword>
<name>A0ABT4JUS2_9GAMM</name>
<evidence type="ECO:0000313" key="2">
    <source>
        <dbReference type="Proteomes" id="UP001149719"/>
    </source>
</evidence>
<proteinExistence type="predicted"/>
<comment type="caution">
    <text evidence="1">The sequence shown here is derived from an EMBL/GenBank/DDBJ whole genome shotgun (WGS) entry which is preliminary data.</text>
</comment>
<reference evidence="1" key="1">
    <citation type="submission" date="2022-12" db="EMBL/GenBank/DDBJ databases">
        <title>Marinomonas 15G1-11 sp. nov, isolated from marine algae.</title>
        <authorList>
            <person name="Butt M."/>
            <person name="Choi D.G."/>
            <person name="Kim J.M."/>
            <person name="Lee J.K."/>
            <person name="Baek J.H."/>
            <person name="Jeon C.O."/>
        </authorList>
    </citation>
    <scope>NUCLEOTIDE SEQUENCE</scope>
    <source>
        <strain evidence="1">15G1-11</strain>
    </source>
</reference>
<accession>A0ABT4JUS2</accession>
<sequence length="300" mass="34317">MVKLNKITSETLHFFLLEISQQLLQVEHFFRHPSTILADQLFGRSGYSANLYSRIQNTISRDLGESKDGASQFRLKAIATFAQEMHTLIQLARQSVKEIHHPHPITEKEYSLLQRIIPMHKHAEMIQQTRLSVESIESILHDANAQKAIKLGKKCTNLQGSFQLALDKSIQSQPDLTLNKTLSQALFSISYIRQILELMKHISDTVLSISIGQKMNHHRYHSLSNVANEFEFDSEEMQIETVAETRSGSAISGIRRQSEKDQPDSEYLAIFKEGEKKSSKKNVKVWKAGMIFTLDLHLEF</sequence>
<evidence type="ECO:0000313" key="1">
    <source>
        <dbReference type="EMBL" id="MCZ2721787.1"/>
    </source>
</evidence>
<dbReference type="RefSeq" id="WP_269124868.1">
    <property type="nucleotide sequence ID" value="NZ_JAPUBN010000014.1"/>
</dbReference>
<gene>
    <name evidence="1" type="ORF">O1D97_09015</name>
</gene>